<keyword evidence="8 9" id="KW-0413">Isomerase</keyword>
<feature type="compositionally biased region" description="Acidic residues" evidence="10">
    <location>
        <begin position="97"/>
        <end position="108"/>
    </location>
</feature>
<comment type="function">
    <text evidence="2">Ornithine decarboxylase (ODC) antizyme protein that negatively regulates ODC activity and intracellular polyamine biosynthesis in response to increased intracellular polyamine levels. Binds to ODC monomers, inhibiting the assembly of the functional ODC homodimer, and targets the monomers for ubiquitin-independent proteolytic destruction by the 26S proteasome.</text>
</comment>
<feature type="compositionally biased region" description="Basic and acidic residues" evidence="10">
    <location>
        <begin position="284"/>
        <end position="300"/>
    </location>
</feature>
<name>A0AAD4NT53_9PLEO</name>
<dbReference type="Proteomes" id="UP001199106">
    <property type="component" value="Unassembled WGS sequence"/>
</dbReference>
<evidence type="ECO:0000256" key="4">
    <source>
        <dbReference type="ARBA" id="ARBA00011486"/>
    </source>
</evidence>
<evidence type="ECO:0000256" key="5">
    <source>
        <dbReference type="ARBA" id="ARBA00013194"/>
    </source>
</evidence>
<proteinExistence type="inferred from homology"/>
<accession>A0AAD4NT53</accession>
<dbReference type="InterPro" id="IPR002993">
    <property type="entry name" value="ODC_AZ"/>
</dbReference>
<dbReference type="GO" id="GO:0003755">
    <property type="term" value="F:peptidyl-prolyl cis-trans isomerase activity"/>
    <property type="evidence" value="ECO:0007669"/>
    <property type="project" value="UniProtKB-KW"/>
</dbReference>
<feature type="compositionally biased region" description="Acidic residues" evidence="10">
    <location>
        <begin position="163"/>
        <end position="181"/>
    </location>
</feature>
<dbReference type="PROSITE" id="PS50059">
    <property type="entry name" value="FKBP_PPIASE"/>
    <property type="match status" value="1"/>
</dbReference>
<evidence type="ECO:0000313" key="12">
    <source>
        <dbReference type="EMBL" id="KAG9193688.1"/>
    </source>
</evidence>
<organism evidence="12 13">
    <name type="scientific">Alternaria panax</name>
    <dbReference type="NCBI Taxonomy" id="48097"/>
    <lineage>
        <taxon>Eukaryota</taxon>
        <taxon>Fungi</taxon>
        <taxon>Dikarya</taxon>
        <taxon>Ascomycota</taxon>
        <taxon>Pezizomycotina</taxon>
        <taxon>Dothideomycetes</taxon>
        <taxon>Pleosporomycetidae</taxon>
        <taxon>Pleosporales</taxon>
        <taxon>Pleosporineae</taxon>
        <taxon>Pleosporaceae</taxon>
        <taxon>Alternaria</taxon>
        <taxon>Alternaria sect. Panax</taxon>
    </lineage>
</organism>
<dbReference type="SUPFAM" id="SSF54534">
    <property type="entry name" value="FKBP-like"/>
    <property type="match status" value="1"/>
</dbReference>
<dbReference type="PANTHER" id="PTHR43811">
    <property type="entry name" value="FKBP-TYPE PEPTIDYL-PROLYL CIS-TRANS ISOMERASE FKPA"/>
    <property type="match status" value="1"/>
</dbReference>
<dbReference type="GO" id="GO:0000785">
    <property type="term" value="C:chromatin"/>
    <property type="evidence" value="ECO:0007669"/>
    <property type="project" value="TreeGrafter"/>
</dbReference>
<reference evidence="12" key="1">
    <citation type="submission" date="2021-07" db="EMBL/GenBank/DDBJ databases">
        <title>Genome Resource of American Ginseng Black Spot Pathogen Alternaria panax.</title>
        <authorList>
            <person name="Qiu C."/>
            <person name="Wang W."/>
            <person name="Liu Z."/>
        </authorList>
    </citation>
    <scope>NUCLEOTIDE SEQUENCE</scope>
    <source>
        <strain evidence="12">BNCC115425</strain>
    </source>
</reference>
<evidence type="ECO:0000313" key="13">
    <source>
        <dbReference type="Proteomes" id="UP001199106"/>
    </source>
</evidence>
<comment type="caution">
    <text evidence="12">The sequence shown here is derived from an EMBL/GenBank/DDBJ whole genome shotgun (WGS) entry which is preliminary data.</text>
</comment>
<comment type="catalytic activity">
    <reaction evidence="1 9">
        <text>[protein]-peptidylproline (omega=180) = [protein]-peptidylproline (omega=0)</text>
        <dbReference type="Rhea" id="RHEA:16237"/>
        <dbReference type="Rhea" id="RHEA-COMP:10747"/>
        <dbReference type="Rhea" id="RHEA-COMP:10748"/>
        <dbReference type="ChEBI" id="CHEBI:83833"/>
        <dbReference type="ChEBI" id="CHEBI:83834"/>
        <dbReference type="EC" id="5.2.1.8"/>
    </reaction>
</comment>
<evidence type="ECO:0000256" key="9">
    <source>
        <dbReference type="PROSITE-ProRule" id="PRU00277"/>
    </source>
</evidence>
<dbReference type="Pfam" id="PF02100">
    <property type="entry name" value="ODC_AZ"/>
    <property type="match status" value="1"/>
</dbReference>
<feature type="region of interest" description="Disordered" evidence="10">
    <location>
        <begin position="228"/>
        <end position="393"/>
    </location>
</feature>
<evidence type="ECO:0000256" key="3">
    <source>
        <dbReference type="ARBA" id="ARBA00008796"/>
    </source>
</evidence>
<feature type="compositionally biased region" description="Acidic residues" evidence="10">
    <location>
        <begin position="65"/>
        <end position="81"/>
    </location>
</feature>
<dbReference type="InterPro" id="IPR016181">
    <property type="entry name" value="Acyl_CoA_acyltransferase"/>
</dbReference>
<dbReference type="GO" id="GO:0005730">
    <property type="term" value="C:nucleolus"/>
    <property type="evidence" value="ECO:0007669"/>
    <property type="project" value="TreeGrafter"/>
</dbReference>
<evidence type="ECO:0000256" key="2">
    <source>
        <dbReference type="ARBA" id="ARBA00002307"/>
    </source>
</evidence>
<sequence>MSSIPVGVYGRRIPAGGMPIPASDDQSVTFRITMAAIDPDAEPQIDDEHKHPRATLRLIRVPAEYDSDDDDDDEDYEDGDIEAIAARLRAAGALPEGDSDISDSDDSENEKNGGPSDPARSKKAKQAALTKKLQEELEADEMDIDELTNGKAKAKGKAKVTDDDLSDEDDEDDEDDDDEPEELVLCTLDPEKHYQQPLDITVRQGEEVYLVVNGTHDVYVTGNYLVFPEEDEDEDDEDDGLEGLGYDMGSDEDELDEMEESEDDELDGMNDPRITEVESDEEEAPKLVDAGKKNKKRAAEEDASLDDMISKTNGDAKLSKKEAKKLKKNDGQAVAKAAEPEKKAEKVDTPSSDKKKVQFAKNLEQGPTGSPKVDAKPEAKKEATKGPRNVSGVIVDDKKEGKGKAAKKGDRVEMRYIGKLKNGKVFDSNKKGKPFSFKLGVGQVIKGWDVGVAGMTAGGERRLTIPAAMAYGKKGAPPDIPPNSDLIFDIKCISGIPSPPSSPPLAAKHASAAQGGKARRGGAAYTITGECERLFCETLRSVFLGEGSQHRQDSLVMGMPFDNATTVTTAIANDYGIDARRYSDSSTESAVSEMVRFEEKKGTISDYIEMWDYVGGIMFRGFVAEKEDEKAMFIFFDESVINGDLKAGLMALLELCEVEHFSCDRLVLCIDRHADQATLNNLTKDLGWIGFGLTTLDEFSQGEELTSKKWLFMDMEI</sequence>
<dbReference type="Gene3D" id="2.60.120.340">
    <property type="entry name" value="Nucleoplasmin core domain"/>
    <property type="match status" value="1"/>
</dbReference>
<evidence type="ECO:0000259" key="11">
    <source>
        <dbReference type="PROSITE" id="PS50059"/>
    </source>
</evidence>
<feature type="compositionally biased region" description="Acidic residues" evidence="10">
    <location>
        <begin position="136"/>
        <end position="146"/>
    </location>
</feature>
<keyword evidence="7 9" id="KW-0697">Rotamase</keyword>
<dbReference type="GO" id="GO:0008073">
    <property type="term" value="F:ornithine decarboxylase inhibitor activity"/>
    <property type="evidence" value="ECO:0007669"/>
    <property type="project" value="InterPro"/>
</dbReference>
<feature type="domain" description="PPIase FKBP-type" evidence="11">
    <location>
        <begin position="409"/>
        <end position="496"/>
    </location>
</feature>
<keyword evidence="13" id="KW-1185">Reference proteome</keyword>
<evidence type="ECO:0000256" key="1">
    <source>
        <dbReference type="ARBA" id="ARBA00000971"/>
    </source>
</evidence>
<evidence type="ECO:0000256" key="10">
    <source>
        <dbReference type="SAM" id="MobiDB-lite"/>
    </source>
</evidence>
<dbReference type="InterPro" id="IPR046357">
    <property type="entry name" value="PPIase_dom_sf"/>
</dbReference>
<comment type="subunit">
    <text evidence="4">Interacts with ODC and thereby sterically blocks ODC homodimerization.</text>
</comment>
<feature type="compositionally biased region" description="Low complexity" evidence="10">
    <location>
        <begin position="82"/>
        <end position="96"/>
    </location>
</feature>
<protein>
    <recommendedName>
        <fullName evidence="5 9">peptidylprolyl isomerase</fullName>
        <ecNumber evidence="5 9">5.2.1.8</ecNumber>
    </recommendedName>
</protein>
<dbReference type="InterPro" id="IPR041232">
    <property type="entry name" value="NPL"/>
</dbReference>
<dbReference type="InterPro" id="IPR001179">
    <property type="entry name" value="PPIase_FKBP_dom"/>
</dbReference>
<feature type="compositionally biased region" description="Basic and acidic residues" evidence="10">
    <location>
        <begin position="373"/>
        <end position="385"/>
    </location>
</feature>
<dbReference type="Gene3D" id="3.10.50.40">
    <property type="match status" value="1"/>
</dbReference>
<evidence type="ECO:0000256" key="7">
    <source>
        <dbReference type="ARBA" id="ARBA00023110"/>
    </source>
</evidence>
<gene>
    <name evidence="12" type="ORF">G6011_03723</name>
</gene>
<dbReference type="EC" id="5.2.1.8" evidence="5 9"/>
<feature type="compositionally biased region" description="Basic and acidic residues" evidence="10">
    <location>
        <begin position="338"/>
        <end position="356"/>
    </location>
</feature>
<dbReference type="InterPro" id="IPR038581">
    <property type="entry name" value="ODC_AZ_sf"/>
</dbReference>
<feature type="compositionally biased region" description="Acidic residues" evidence="10">
    <location>
        <begin position="249"/>
        <end position="268"/>
    </location>
</feature>
<dbReference type="Pfam" id="PF17800">
    <property type="entry name" value="NPL"/>
    <property type="match status" value="1"/>
</dbReference>
<feature type="region of interest" description="Disordered" evidence="10">
    <location>
        <begin position="38"/>
        <end position="181"/>
    </location>
</feature>
<dbReference type="EMBL" id="JAANER010000002">
    <property type="protein sequence ID" value="KAG9193688.1"/>
    <property type="molecule type" value="Genomic_DNA"/>
</dbReference>
<keyword evidence="6" id="KW-0688">Ribosomal frameshifting</keyword>
<comment type="similarity">
    <text evidence="3">Belongs to the ODC antizyme family.</text>
</comment>
<dbReference type="SUPFAM" id="SSF55729">
    <property type="entry name" value="Acyl-CoA N-acyltransferases (Nat)"/>
    <property type="match status" value="1"/>
</dbReference>
<dbReference type="FunFam" id="3.10.50.40:FF:000006">
    <property type="entry name" value="Peptidyl-prolyl cis-trans isomerase"/>
    <property type="match status" value="1"/>
</dbReference>
<dbReference type="GO" id="GO:0075523">
    <property type="term" value="P:viral translational frameshifting"/>
    <property type="evidence" value="ECO:0007669"/>
    <property type="project" value="UniProtKB-KW"/>
</dbReference>
<evidence type="ECO:0000256" key="6">
    <source>
        <dbReference type="ARBA" id="ARBA00022758"/>
    </source>
</evidence>
<dbReference type="PANTHER" id="PTHR43811:SF19">
    <property type="entry name" value="39 KDA FK506-BINDING NUCLEAR PROTEIN"/>
    <property type="match status" value="1"/>
</dbReference>
<dbReference type="Pfam" id="PF00254">
    <property type="entry name" value="FKBP_C"/>
    <property type="match status" value="1"/>
</dbReference>
<evidence type="ECO:0000256" key="8">
    <source>
        <dbReference type="ARBA" id="ARBA00023235"/>
    </source>
</evidence>
<feature type="compositionally biased region" description="Acidic residues" evidence="10">
    <location>
        <begin position="228"/>
        <end position="241"/>
    </location>
</feature>
<dbReference type="AlphaFoldDB" id="A0AAD4NT53"/>
<dbReference type="Gene3D" id="3.40.630.60">
    <property type="match status" value="1"/>
</dbReference>